<evidence type="ECO:0000256" key="1">
    <source>
        <dbReference type="ARBA" id="ARBA00023125"/>
    </source>
</evidence>
<comment type="caution">
    <text evidence="3">The sequence shown here is derived from an EMBL/GenBank/DDBJ whole genome shotgun (WGS) entry which is preliminary data.</text>
</comment>
<organism evidence="3 4">
    <name type="scientific">Limosilactobacillus reuteri</name>
    <name type="common">Lactobacillus reuteri</name>
    <dbReference type="NCBI Taxonomy" id="1598"/>
    <lineage>
        <taxon>Bacteria</taxon>
        <taxon>Bacillati</taxon>
        <taxon>Bacillota</taxon>
        <taxon>Bacilli</taxon>
        <taxon>Lactobacillales</taxon>
        <taxon>Lactobacillaceae</taxon>
        <taxon>Limosilactobacillus</taxon>
    </lineage>
</organism>
<dbReference type="CDD" id="cd00093">
    <property type="entry name" value="HTH_XRE"/>
    <property type="match status" value="1"/>
</dbReference>
<dbReference type="InterPro" id="IPR010982">
    <property type="entry name" value="Lambda_DNA-bd_dom_sf"/>
</dbReference>
<evidence type="ECO:0000313" key="3">
    <source>
        <dbReference type="EMBL" id="MRG69141.1"/>
    </source>
</evidence>
<feature type="compositionally biased region" description="Basic residues" evidence="2">
    <location>
        <begin position="213"/>
        <end position="223"/>
    </location>
</feature>
<dbReference type="PANTHER" id="PTHR46558">
    <property type="entry name" value="TRACRIPTIONAL REGULATORY PROTEIN-RELATED-RELATED"/>
    <property type="match status" value="1"/>
</dbReference>
<accession>A0A347TAK4</accession>
<dbReference type="SMART" id="SM00530">
    <property type="entry name" value="HTH_XRE"/>
    <property type="match status" value="1"/>
</dbReference>
<dbReference type="RefSeq" id="WP_113897466.1">
    <property type="nucleotide sequence ID" value="NZ_CP029613.1"/>
</dbReference>
<dbReference type="EMBL" id="WJNE01000011">
    <property type="protein sequence ID" value="MRG69141.1"/>
    <property type="molecule type" value="Genomic_DNA"/>
</dbReference>
<dbReference type="SUPFAM" id="SSF47413">
    <property type="entry name" value="lambda repressor-like DNA-binding domains"/>
    <property type="match status" value="1"/>
</dbReference>
<keyword evidence="1" id="KW-0238">DNA-binding</keyword>
<dbReference type="PROSITE" id="PS50943">
    <property type="entry name" value="HTH_CROC1"/>
    <property type="match status" value="1"/>
</dbReference>
<dbReference type="Proteomes" id="UP000430985">
    <property type="component" value="Unassembled WGS sequence"/>
</dbReference>
<proteinExistence type="predicted"/>
<dbReference type="Gene3D" id="1.10.260.40">
    <property type="entry name" value="lambda repressor-like DNA-binding domains"/>
    <property type="match status" value="1"/>
</dbReference>
<dbReference type="GO" id="GO:0003677">
    <property type="term" value="F:DNA binding"/>
    <property type="evidence" value="ECO:0007669"/>
    <property type="project" value="UniProtKB-KW"/>
</dbReference>
<dbReference type="Pfam" id="PF01381">
    <property type="entry name" value="HTH_3"/>
    <property type="match status" value="1"/>
</dbReference>
<evidence type="ECO:0000313" key="4">
    <source>
        <dbReference type="Proteomes" id="UP000430985"/>
    </source>
</evidence>
<dbReference type="InterPro" id="IPR001387">
    <property type="entry name" value="Cro/C1-type_HTH"/>
</dbReference>
<name>A0A347TAK4_LIMRT</name>
<sequence>MKKNESEKEKKPHNRIAELRKDRGLTIQQVADGIGVSNGTISRYEKGTREPKLETWVKLADFFGVSVPYLQGISNYINSETSPKGFDDFLKSAASKVDTEGNALFTEKDWRNFVTSFTSQEALNNFRKLYIVINQLDVPINKIKFDEILKNIDNLAELNYITENVAYVYEILVKGLIYNDDKIKKTAKNIMKIVTDSYYDEDLNNESDQNKKESKKLKEKYED</sequence>
<feature type="region of interest" description="Disordered" evidence="2">
    <location>
        <begin position="202"/>
        <end position="223"/>
    </location>
</feature>
<dbReference type="PANTHER" id="PTHR46558:SF11">
    <property type="entry name" value="HTH-TYPE TRANSCRIPTIONAL REGULATOR XRE"/>
    <property type="match status" value="1"/>
</dbReference>
<dbReference type="AlphaFoldDB" id="A0A347TAK4"/>
<evidence type="ECO:0000256" key="2">
    <source>
        <dbReference type="SAM" id="MobiDB-lite"/>
    </source>
</evidence>
<gene>
    <name evidence="3" type="ORF">GIX83_04715</name>
</gene>
<reference evidence="3 4" key="1">
    <citation type="submission" date="2019-11" db="EMBL/GenBank/DDBJ databases">
        <title>Draft genome sequence of 12 host-associated Lactobacillus reuteri rodent strains.</title>
        <authorList>
            <person name="Zhang S."/>
            <person name="Ozcam M."/>
            <person name="Van Pijkeren J.P."/>
        </authorList>
    </citation>
    <scope>NUCLEOTIDE SEQUENCE [LARGE SCALE GENOMIC DNA]</scope>
    <source>
        <strain evidence="3 4">Rat19</strain>
    </source>
</reference>
<protein>
    <submittedName>
        <fullName evidence="3">Helix-turn-helix domain-containing protein</fullName>
    </submittedName>
</protein>